<evidence type="ECO:0008006" key="5">
    <source>
        <dbReference type="Google" id="ProtNLM"/>
    </source>
</evidence>
<reference evidence="4" key="1">
    <citation type="journal article" date="2014" name="Front. Microbiol.">
        <title>High frequency of phylogenetically diverse reductive dehalogenase-homologous genes in deep subseafloor sedimentary metagenomes.</title>
        <authorList>
            <person name="Kawai M."/>
            <person name="Futagami T."/>
            <person name="Toyoda A."/>
            <person name="Takaki Y."/>
            <person name="Nishi S."/>
            <person name="Hori S."/>
            <person name="Arai W."/>
            <person name="Tsubouchi T."/>
            <person name="Morono Y."/>
            <person name="Uchiyama I."/>
            <person name="Ito T."/>
            <person name="Fujiyama A."/>
            <person name="Inagaki F."/>
            <person name="Takami H."/>
        </authorList>
    </citation>
    <scope>NUCLEOTIDE SEQUENCE</scope>
    <source>
        <strain evidence="4">Expedition CK06-06</strain>
    </source>
</reference>
<dbReference type="Gene3D" id="3.80.30.30">
    <property type="match status" value="1"/>
</dbReference>
<accession>X0X5L0</accession>
<keyword evidence="2" id="KW-0408">Iron</keyword>
<dbReference type="InterPro" id="IPR040086">
    <property type="entry name" value="MJ0683-like"/>
</dbReference>
<keyword evidence="3" id="KW-0411">Iron-sulfur</keyword>
<protein>
    <recommendedName>
        <fullName evidence="5">Radical SAM core domain-containing protein</fullName>
    </recommendedName>
</protein>
<dbReference type="PANTHER" id="PTHR43432:SF5">
    <property type="entry name" value="ELP3_MIAA_NIFB-LIKE RADICAL SAM CORE DOMAIN-CONTAINING PROTEIN"/>
    <property type="match status" value="1"/>
</dbReference>
<evidence type="ECO:0000313" key="4">
    <source>
        <dbReference type="EMBL" id="GAG38474.1"/>
    </source>
</evidence>
<dbReference type="EMBL" id="BARS01048621">
    <property type="protein sequence ID" value="GAG38474.1"/>
    <property type="molecule type" value="Genomic_DNA"/>
</dbReference>
<evidence type="ECO:0000256" key="1">
    <source>
        <dbReference type="ARBA" id="ARBA00022723"/>
    </source>
</evidence>
<evidence type="ECO:0000256" key="2">
    <source>
        <dbReference type="ARBA" id="ARBA00023004"/>
    </source>
</evidence>
<sequence length="191" mass="21474">MKINAPGLLRKGLSKVPVDVIGLRDYQPAQFRYGLSRQLLQACLDLGFPVLVLEKSHNVLQDLELIKAINDKARAVVSFSIIPTPESPNYGYLKGFEPAVRMPPRRFKAMEQFARAGILTGTCFMPILPGIYDDDENLEAVVRWTRDHGGTFVLAGELTLSDKQKAYFLKQLARIYPGRMPSYEQLYPQGS</sequence>
<dbReference type="AlphaFoldDB" id="X0X5L0"/>
<name>X0X5L0_9ZZZZ</name>
<dbReference type="PANTHER" id="PTHR43432">
    <property type="entry name" value="SLR0285 PROTEIN"/>
    <property type="match status" value="1"/>
</dbReference>
<dbReference type="GO" id="GO:0051536">
    <property type="term" value="F:iron-sulfur cluster binding"/>
    <property type="evidence" value="ECO:0007669"/>
    <property type="project" value="UniProtKB-KW"/>
</dbReference>
<gene>
    <name evidence="4" type="ORF">S01H1_72838</name>
</gene>
<organism evidence="4">
    <name type="scientific">marine sediment metagenome</name>
    <dbReference type="NCBI Taxonomy" id="412755"/>
    <lineage>
        <taxon>unclassified sequences</taxon>
        <taxon>metagenomes</taxon>
        <taxon>ecological metagenomes</taxon>
    </lineage>
</organism>
<dbReference type="GO" id="GO:0046872">
    <property type="term" value="F:metal ion binding"/>
    <property type="evidence" value="ECO:0007669"/>
    <property type="project" value="UniProtKB-KW"/>
</dbReference>
<keyword evidence="1" id="KW-0479">Metal-binding</keyword>
<comment type="caution">
    <text evidence="4">The sequence shown here is derived from an EMBL/GenBank/DDBJ whole genome shotgun (WGS) entry which is preliminary data.</text>
</comment>
<evidence type="ECO:0000256" key="3">
    <source>
        <dbReference type="ARBA" id="ARBA00023014"/>
    </source>
</evidence>
<proteinExistence type="predicted"/>